<organism evidence="3 4">
    <name type="scientific">Triparma laevis f. longispina</name>
    <dbReference type="NCBI Taxonomy" id="1714387"/>
    <lineage>
        <taxon>Eukaryota</taxon>
        <taxon>Sar</taxon>
        <taxon>Stramenopiles</taxon>
        <taxon>Ochrophyta</taxon>
        <taxon>Bolidophyceae</taxon>
        <taxon>Parmales</taxon>
        <taxon>Triparmaceae</taxon>
        <taxon>Triparma</taxon>
    </lineage>
</organism>
<feature type="transmembrane region" description="Helical" evidence="2">
    <location>
        <begin position="318"/>
        <end position="336"/>
    </location>
</feature>
<keyword evidence="2" id="KW-0812">Transmembrane</keyword>
<feature type="compositionally biased region" description="Polar residues" evidence="1">
    <location>
        <begin position="29"/>
        <end position="44"/>
    </location>
</feature>
<dbReference type="OrthoDB" id="47836at2759"/>
<dbReference type="EMBL" id="BRXW01000058">
    <property type="protein sequence ID" value="GMI03476.1"/>
    <property type="molecule type" value="Genomic_DNA"/>
</dbReference>
<evidence type="ECO:0000313" key="4">
    <source>
        <dbReference type="Proteomes" id="UP001165122"/>
    </source>
</evidence>
<sequence length="383" mass="42512">MASPTLRTLTLIPEVWLSTTDTFHLPIQTPHSSQTNIDVPSSSAGVRRRPQKGLSTSALTSPGQTSNEPDLTNTSQSSQDSPQTPLSSLDAKLMTNDLEHRPSSFKLCFYTGTSTEDLHRALNESCANNLGSGYSVSWRLVGEEGEDLVISALMPSGNYRLQWRPRSRLSSSPSNGTLTPNTRRKKSLGHDAQEIMDEVVEKVMTTNENNIFLVLLNFSLAFIMVVTVFTKIHTSLPSFLSTCIGNDSHKKAKALYSCMRTHIGKNNNTDHTANLYGCAVEGNIGGVFASVCHWFRVEYYDTNLFLFGFNTPEDLQNIVYESLIGAVCWGVSYLWIRRGMNPETRKGYYKKYWKDAVYGSLAGFNGTFMKGVLKQALKNGRSS</sequence>
<feature type="region of interest" description="Disordered" evidence="1">
    <location>
        <begin position="165"/>
        <end position="190"/>
    </location>
</feature>
<dbReference type="AlphaFoldDB" id="A0A9W7F5U2"/>
<evidence type="ECO:0000256" key="2">
    <source>
        <dbReference type="SAM" id="Phobius"/>
    </source>
</evidence>
<name>A0A9W7F5U2_9STRA</name>
<accession>A0A9W7F5U2</accession>
<feature type="transmembrane region" description="Helical" evidence="2">
    <location>
        <begin position="211"/>
        <end position="232"/>
    </location>
</feature>
<keyword evidence="2" id="KW-1133">Transmembrane helix</keyword>
<feature type="region of interest" description="Disordered" evidence="1">
    <location>
        <begin position="26"/>
        <end position="88"/>
    </location>
</feature>
<evidence type="ECO:0000313" key="3">
    <source>
        <dbReference type="EMBL" id="GMI03476.1"/>
    </source>
</evidence>
<evidence type="ECO:0000256" key="1">
    <source>
        <dbReference type="SAM" id="MobiDB-lite"/>
    </source>
</evidence>
<feature type="compositionally biased region" description="Polar residues" evidence="1">
    <location>
        <begin position="53"/>
        <end position="73"/>
    </location>
</feature>
<protein>
    <submittedName>
        <fullName evidence="3">Uncharacterized protein</fullName>
    </submittedName>
</protein>
<proteinExistence type="predicted"/>
<dbReference type="Proteomes" id="UP001165122">
    <property type="component" value="Unassembled WGS sequence"/>
</dbReference>
<keyword evidence="4" id="KW-1185">Reference proteome</keyword>
<keyword evidence="2" id="KW-0472">Membrane</keyword>
<comment type="caution">
    <text evidence="3">The sequence shown here is derived from an EMBL/GenBank/DDBJ whole genome shotgun (WGS) entry which is preliminary data.</text>
</comment>
<reference evidence="4" key="1">
    <citation type="journal article" date="2023" name="Commun. Biol.">
        <title>Genome analysis of Parmales, the sister group of diatoms, reveals the evolutionary specialization of diatoms from phago-mixotrophs to photoautotrophs.</title>
        <authorList>
            <person name="Ban H."/>
            <person name="Sato S."/>
            <person name="Yoshikawa S."/>
            <person name="Yamada K."/>
            <person name="Nakamura Y."/>
            <person name="Ichinomiya M."/>
            <person name="Sato N."/>
            <person name="Blanc-Mathieu R."/>
            <person name="Endo H."/>
            <person name="Kuwata A."/>
            <person name="Ogata H."/>
        </authorList>
    </citation>
    <scope>NUCLEOTIDE SEQUENCE [LARGE SCALE GENOMIC DNA]</scope>
    <source>
        <strain evidence="4">NIES 3700</strain>
    </source>
</reference>
<gene>
    <name evidence="3" type="ORF">TrLO_g6346</name>
</gene>
<feature type="compositionally biased region" description="Low complexity" evidence="1">
    <location>
        <begin position="74"/>
        <end position="88"/>
    </location>
</feature>